<dbReference type="SUPFAM" id="SSF51338">
    <property type="entry name" value="Composite domain of metallo-dependent hydrolases"/>
    <property type="match status" value="1"/>
</dbReference>
<name>A0A645I3T9_9ZZZZ</name>
<reference evidence="2" key="1">
    <citation type="submission" date="2019-08" db="EMBL/GenBank/DDBJ databases">
        <authorList>
            <person name="Kucharzyk K."/>
            <person name="Murdoch R.W."/>
            <person name="Higgins S."/>
            <person name="Loffler F."/>
        </authorList>
    </citation>
    <scope>NUCLEOTIDE SEQUENCE</scope>
</reference>
<sequence>MAAKSAPLEEVIRRVTSMPAEFFGLRGRGRIREGYAADMVLFDPDKLASRADFLQPHTPAEGIHTVFVGGEVAYSGESGCVTPGNGRVLRA</sequence>
<dbReference type="AlphaFoldDB" id="A0A645I3T9"/>
<gene>
    <name evidence="2" type="primary">dan_15</name>
    <name evidence="2" type="ORF">SDC9_193497</name>
</gene>
<dbReference type="EC" id="3.5.1.81" evidence="2"/>
<proteinExistence type="predicted"/>
<comment type="caution">
    <text evidence="2">The sequence shown here is derived from an EMBL/GenBank/DDBJ whole genome shotgun (WGS) entry which is preliminary data.</text>
</comment>
<feature type="domain" description="Amidohydrolase 3" evidence="1">
    <location>
        <begin position="4"/>
        <end position="74"/>
    </location>
</feature>
<dbReference type="InterPro" id="IPR013108">
    <property type="entry name" value="Amidohydro_3"/>
</dbReference>
<evidence type="ECO:0000259" key="1">
    <source>
        <dbReference type="Pfam" id="PF07969"/>
    </source>
</evidence>
<dbReference type="Pfam" id="PF07969">
    <property type="entry name" value="Amidohydro_3"/>
    <property type="match status" value="1"/>
</dbReference>
<dbReference type="EMBL" id="VSSQ01106156">
    <property type="protein sequence ID" value="MPN45918.1"/>
    <property type="molecule type" value="Genomic_DNA"/>
</dbReference>
<dbReference type="Gene3D" id="2.30.40.10">
    <property type="entry name" value="Urease, subunit C, domain 1"/>
    <property type="match status" value="1"/>
</dbReference>
<keyword evidence="2" id="KW-0378">Hydrolase</keyword>
<organism evidence="2">
    <name type="scientific">bioreactor metagenome</name>
    <dbReference type="NCBI Taxonomy" id="1076179"/>
    <lineage>
        <taxon>unclassified sequences</taxon>
        <taxon>metagenomes</taxon>
        <taxon>ecological metagenomes</taxon>
    </lineage>
</organism>
<evidence type="ECO:0000313" key="2">
    <source>
        <dbReference type="EMBL" id="MPN45918.1"/>
    </source>
</evidence>
<dbReference type="InterPro" id="IPR011059">
    <property type="entry name" value="Metal-dep_hydrolase_composite"/>
</dbReference>
<accession>A0A645I3T9</accession>
<dbReference type="GO" id="GO:0047420">
    <property type="term" value="F:N-acyl-D-amino-acid deacylase activity"/>
    <property type="evidence" value="ECO:0007669"/>
    <property type="project" value="UniProtKB-EC"/>
</dbReference>
<protein>
    <submittedName>
        <fullName evidence="2">D-aminoacylase</fullName>
        <ecNumber evidence="2">3.5.1.81</ecNumber>
    </submittedName>
</protein>